<protein>
    <submittedName>
        <fullName evidence="2">Uncharacterized protein</fullName>
    </submittedName>
</protein>
<evidence type="ECO:0000313" key="2">
    <source>
        <dbReference type="EMBL" id="VVA99194.1"/>
    </source>
</evidence>
<reference evidence="2" key="1">
    <citation type="submission" date="2019-07" db="EMBL/GenBank/DDBJ databases">
        <authorList>
            <person name="Dittberner H."/>
        </authorList>
    </citation>
    <scope>NUCLEOTIDE SEQUENCE [LARGE SCALE GENOMIC DNA]</scope>
</reference>
<dbReference type="EMBL" id="CABITT030000003">
    <property type="protein sequence ID" value="VVA99194.1"/>
    <property type="molecule type" value="Genomic_DNA"/>
</dbReference>
<accession>A0A565BCV1</accession>
<keyword evidence="3" id="KW-1185">Reference proteome</keyword>
<dbReference type="Proteomes" id="UP000489600">
    <property type="component" value="Unassembled WGS sequence"/>
</dbReference>
<gene>
    <name evidence="2" type="ORF">ANE_LOCUS9639</name>
</gene>
<dbReference type="OrthoDB" id="1112524at2759"/>
<name>A0A565BCV1_9BRAS</name>
<evidence type="ECO:0000256" key="1">
    <source>
        <dbReference type="SAM" id="MobiDB-lite"/>
    </source>
</evidence>
<evidence type="ECO:0000313" key="3">
    <source>
        <dbReference type="Proteomes" id="UP000489600"/>
    </source>
</evidence>
<feature type="compositionally biased region" description="Basic and acidic residues" evidence="1">
    <location>
        <begin position="94"/>
        <end position="112"/>
    </location>
</feature>
<feature type="region of interest" description="Disordered" evidence="1">
    <location>
        <begin position="91"/>
        <end position="112"/>
    </location>
</feature>
<dbReference type="AlphaFoldDB" id="A0A565BCV1"/>
<comment type="caution">
    <text evidence="2">The sequence shown here is derived from an EMBL/GenBank/DDBJ whole genome shotgun (WGS) entry which is preliminary data.</text>
</comment>
<organism evidence="2 3">
    <name type="scientific">Arabis nemorensis</name>
    <dbReference type="NCBI Taxonomy" id="586526"/>
    <lineage>
        <taxon>Eukaryota</taxon>
        <taxon>Viridiplantae</taxon>
        <taxon>Streptophyta</taxon>
        <taxon>Embryophyta</taxon>
        <taxon>Tracheophyta</taxon>
        <taxon>Spermatophyta</taxon>
        <taxon>Magnoliopsida</taxon>
        <taxon>eudicotyledons</taxon>
        <taxon>Gunneridae</taxon>
        <taxon>Pentapetalae</taxon>
        <taxon>rosids</taxon>
        <taxon>malvids</taxon>
        <taxon>Brassicales</taxon>
        <taxon>Brassicaceae</taxon>
        <taxon>Arabideae</taxon>
        <taxon>Arabis</taxon>
    </lineage>
</organism>
<proteinExistence type="predicted"/>
<sequence>MPQWQFSFKKCHKLDLKRRKYPWPDGSDYPCASRRRLTVFELNRLSLRKESTNLYAKVVAMKKPQLIGVSECLGTAFLEYAEGCLPGLQKMSSSKKETKSQKRKRTTEDTNRVDQTLLPQRLYATDRYPPYGRINSYSKPEYLLDLVEALEGTDEYCWGRISPAQR</sequence>